<accession>A0A1G9BWG6</accession>
<dbReference type="RefSeq" id="WP_091398182.1">
    <property type="nucleotide sequence ID" value="NZ_BKAI01000012.1"/>
</dbReference>
<organism evidence="1 2">
    <name type="scientific">Flavobacterium noncentrifugens</name>
    <dbReference type="NCBI Taxonomy" id="1128970"/>
    <lineage>
        <taxon>Bacteria</taxon>
        <taxon>Pseudomonadati</taxon>
        <taxon>Bacteroidota</taxon>
        <taxon>Flavobacteriia</taxon>
        <taxon>Flavobacteriales</taxon>
        <taxon>Flavobacteriaceae</taxon>
        <taxon>Flavobacterium</taxon>
    </lineage>
</organism>
<protein>
    <submittedName>
        <fullName evidence="1">Uncharacterized protein</fullName>
    </submittedName>
</protein>
<evidence type="ECO:0000313" key="2">
    <source>
        <dbReference type="Proteomes" id="UP000199580"/>
    </source>
</evidence>
<keyword evidence="2" id="KW-1185">Reference proteome</keyword>
<name>A0A1G9BWG6_9FLAO</name>
<sequence>MARSRIDIKHEITAAFIADRVIIEQYQLTPGKTFEEEFSLTSFENTFFDALSFSYMLHEQIVEANAQNSRPQNLPNLKLAVLNYHDGLELVWKDGQFQYDLTNIADAEERKIIDRCSILESDDGELVIKIATDNNGSLEPVNAAQELRIKAYLQNIKVPGVRIRLINMEADLIETNLTVYVDPALIDLETGRLLDTAGNVFPVKDAISEYLSELEFNGAFVKDYLKAKVRSAKGIKLVTIDMMRSKFAAYPFTEFGEWKIPEAGYIKIRPENLTINYLDYGLVTN</sequence>
<evidence type="ECO:0000313" key="1">
    <source>
        <dbReference type="EMBL" id="SDK43524.1"/>
    </source>
</evidence>
<reference evidence="1 2" key="1">
    <citation type="submission" date="2016-10" db="EMBL/GenBank/DDBJ databases">
        <authorList>
            <person name="de Groot N.N."/>
        </authorList>
    </citation>
    <scope>NUCLEOTIDE SEQUENCE [LARGE SCALE GENOMIC DNA]</scope>
    <source>
        <strain evidence="1 2">CGMCC 1.10076</strain>
    </source>
</reference>
<dbReference type="AlphaFoldDB" id="A0A1G9BWG6"/>
<dbReference type="Proteomes" id="UP000199580">
    <property type="component" value="Unassembled WGS sequence"/>
</dbReference>
<dbReference type="EMBL" id="FNEZ01000006">
    <property type="protein sequence ID" value="SDK43524.1"/>
    <property type="molecule type" value="Genomic_DNA"/>
</dbReference>
<dbReference type="OrthoDB" id="1053324at2"/>
<gene>
    <name evidence="1" type="ORF">SAMN04487935_3372</name>
</gene>
<dbReference type="STRING" id="1128970.SAMN04487935_3372"/>
<proteinExistence type="predicted"/>